<dbReference type="AlphaFoldDB" id="A0A8J2HBS2"/>
<name>A0A8J2HBS2_COTCN</name>
<dbReference type="GO" id="GO:0070161">
    <property type="term" value="C:anchoring junction"/>
    <property type="evidence" value="ECO:0007669"/>
    <property type="project" value="UniProtKB-SubCell"/>
</dbReference>
<dbReference type="GO" id="GO:0048666">
    <property type="term" value="P:neuron development"/>
    <property type="evidence" value="ECO:0007669"/>
    <property type="project" value="UniProtKB-ARBA"/>
</dbReference>
<dbReference type="InterPro" id="IPR011993">
    <property type="entry name" value="PH-like_dom_sf"/>
</dbReference>
<dbReference type="Gene3D" id="2.30.29.30">
    <property type="entry name" value="Pleckstrin-homology domain (PH domain)/Phosphotyrosine-binding domain (PTB)"/>
    <property type="match status" value="1"/>
</dbReference>
<accession>A0A8J2HBS2</accession>
<dbReference type="InterPro" id="IPR003595">
    <property type="entry name" value="Tyr_Pase_cat"/>
</dbReference>
<dbReference type="Gene3D" id="3.10.20.90">
    <property type="entry name" value="Phosphatidylinositol 3-kinase Catalytic Subunit, Chain A, domain 1"/>
    <property type="match status" value="1"/>
</dbReference>
<keyword evidence="6" id="KW-0378">Hydrolase</keyword>
<dbReference type="SMART" id="SM01195">
    <property type="entry name" value="FA"/>
    <property type="match status" value="1"/>
</dbReference>
<evidence type="ECO:0000256" key="3">
    <source>
        <dbReference type="ARBA" id="ARBA00009649"/>
    </source>
</evidence>
<dbReference type="InterPro" id="IPR018979">
    <property type="entry name" value="FERM_N"/>
</dbReference>
<dbReference type="InterPro" id="IPR018980">
    <property type="entry name" value="FERM_PH-like_C"/>
</dbReference>
<dbReference type="GO" id="GO:0004725">
    <property type="term" value="F:protein tyrosine phosphatase activity"/>
    <property type="evidence" value="ECO:0007669"/>
    <property type="project" value="UniProtKB-EC"/>
</dbReference>
<dbReference type="CDD" id="cd13189">
    <property type="entry name" value="FERM_C_PTPN4_PTPN3_like"/>
    <property type="match status" value="1"/>
</dbReference>
<gene>
    <name evidence="13" type="ORF">HICCMSTLAB_LOCUS5161</name>
</gene>
<dbReference type="InterPro" id="IPR000242">
    <property type="entry name" value="PTP_cat"/>
</dbReference>
<dbReference type="OrthoDB" id="5854685at2759"/>
<dbReference type="FunFam" id="2.30.29.30:FF:000002">
    <property type="entry name" value="Band 4.1-like protein 5 isoform 1"/>
    <property type="match status" value="1"/>
</dbReference>
<dbReference type="SMART" id="SM01196">
    <property type="entry name" value="FERM_C"/>
    <property type="match status" value="1"/>
</dbReference>
<dbReference type="InterPro" id="IPR019748">
    <property type="entry name" value="FERM_central"/>
</dbReference>
<dbReference type="Proteomes" id="UP000786811">
    <property type="component" value="Unassembled WGS sequence"/>
</dbReference>
<dbReference type="GO" id="GO:0009887">
    <property type="term" value="P:animal organ morphogenesis"/>
    <property type="evidence" value="ECO:0007669"/>
    <property type="project" value="UniProtKB-ARBA"/>
</dbReference>
<comment type="caution">
    <text evidence="13">The sequence shown here is derived from an EMBL/GenBank/DDBJ whole genome shotgun (WGS) entry which is preliminary data.</text>
</comment>
<dbReference type="PROSITE" id="PS50057">
    <property type="entry name" value="FERM_3"/>
    <property type="match status" value="1"/>
</dbReference>
<evidence type="ECO:0000313" key="13">
    <source>
        <dbReference type="EMBL" id="CAG5089243.1"/>
    </source>
</evidence>
<dbReference type="Pfam" id="PF00102">
    <property type="entry name" value="Y_phosphatase"/>
    <property type="match status" value="1"/>
</dbReference>
<dbReference type="FunFam" id="3.10.20.90:FF:000039">
    <property type="entry name" value="Tyrosine-protein phosphatase non-receptor type"/>
    <property type="match status" value="1"/>
</dbReference>
<sequence>MIESVSRRALSGSSGSYHVRGAELARDRRLKSLAATVVFLDETQHTFQLDKRAKGQILLDLVFQHLELIEKDYFGLQYAENPTVYPNSDAMRWLDPSKQVKKQIRSKGGQFFFKVKFYVSDPSKLQEEYTRYQFYLQIRRDILHGKLQLPTSTACLIASYTVQSELGDYHPEEHGPGYLSKLQLIPGQTEEMEKKICELHKLHKGQLPADAEFNFLDHAKRLDMYGVELHKARDSTNKEIQLGVTSIGLVVFQNNIKINVFSWSKIVKISFKRKQFFIQLRREQSENYDTLLGFNMQTYRSSKNLWKACVEHHTFFRLHSPKMRPRRFPLTLSSRFTYSGRTEFQTVEDGKHRARVERTFIRSPSKRIVHGVNQVPIEEKGKVVSAPARPPRPYDNKVQSLGSREPRQAWVEGNNSDDEGGFLSLREEINTSTHTQGGAFSPVLGSRILSYVDDDTAERNIYDLPDYSEPTSSPAPQILDDGLVTIRLTPDEQGRFGFNVKGGLDLDIPILSRDTGNGELTLTVRPNALYNALAGTDEASEEEPPYRYVPDAPHSAVGSDALAQSMLLLADGLASGALIAQYEQLYRKNPELTSLESKKAENQNKNRYRDISPYDVTRVILMGCVNGDYINANYVNMEIPGSGIINRYIATQGPLSSTVADFWQMVLEAGSTLVVMLTTLVERGQRVRAARTGMVEPAVVHCSAGIGRTGVLVLMETALCLIEANQPVYPLDIVRSMRDQRAMMIQNASQYKFVCEAVHKAYTEGIAKPLIEFSR</sequence>
<dbReference type="InterPro" id="IPR014352">
    <property type="entry name" value="FERM/acyl-CoA-bd_prot_sf"/>
</dbReference>
<feature type="domain" description="FERM" evidence="12">
    <location>
        <begin position="33"/>
        <end position="320"/>
    </location>
</feature>
<dbReference type="EC" id="3.1.3.48" evidence="4"/>
<dbReference type="InterPro" id="IPR041783">
    <property type="entry name" value="PTPN3/4_FERM_C"/>
</dbReference>
<evidence type="ECO:0000259" key="11">
    <source>
        <dbReference type="PROSITE" id="PS50056"/>
    </source>
</evidence>
<dbReference type="InterPro" id="IPR029021">
    <property type="entry name" value="Prot-tyrosine_phosphatase-like"/>
</dbReference>
<dbReference type="PRINTS" id="PR00700">
    <property type="entry name" value="PRTYPHPHTASE"/>
</dbReference>
<dbReference type="SUPFAM" id="SSF54236">
    <property type="entry name" value="Ubiquitin-like"/>
    <property type="match status" value="1"/>
</dbReference>
<evidence type="ECO:0000256" key="7">
    <source>
        <dbReference type="ARBA" id="ARBA00022912"/>
    </source>
</evidence>
<evidence type="ECO:0000256" key="5">
    <source>
        <dbReference type="ARBA" id="ARBA00022490"/>
    </source>
</evidence>
<dbReference type="PROSITE" id="PS00383">
    <property type="entry name" value="TYR_PHOSPHATASE_1"/>
    <property type="match status" value="1"/>
</dbReference>
<feature type="domain" description="Tyrosine specific protein phosphatases" evidence="11">
    <location>
        <begin position="671"/>
        <end position="752"/>
    </location>
</feature>
<dbReference type="PANTHER" id="PTHR45706:SF4">
    <property type="entry name" value="TYROSINE-PROTEIN PHOSPHATASE"/>
    <property type="match status" value="1"/>
</dbReference>
<comment type="subcellular location">
    <subcellularLocation>
        <location evidence="2">Cell junction</location>
    </subcellularLocation>
    <subcellularLocation>
        <location evidence="1">Cytoplasm</location>
        <location evidence="1">Cytoskeleton</location>
    </subcellularLocation>
</comment>
<keyword evidence="5" id="KW-0963">Cytoplasm</keyword>
<reference evidence="13" key="1">
    <citation type="submission" date="2021-04" db="EMBL/GenBank/DDBJ databases">
        <authorList>
            <person name="Chebbi M.A.C M."/>
        </authorList>
    </citation>
    <scope>NUCLEOTIDE SEQUENCE</scope>
</reference>
<dbReference type="SUPFAM" id="SSF52799">
    <property type="entry name" value="(Phosphotyrosine protein) phosphatases II"/>
    <property type="match status" value="1"/>
</dbReference>
<dbReference type="InterPro" id="IPR016130">
    <property type="entry name" value="Tyr_Pase_AS"/>
</dbReference>
<dbReference type="Pfam" id="PF00373">
    <property type="entry name" value="FERM_M"/>
    <property type="match status" value="1"/>
</dbReference>
<dbReference type="PROSITE" id="PS00661">
    <property type="entry name" value="FERM_2"/>
    <property type="match status" value="1"/>
</dbReference>
<keyword evidence="8" id="KW-0965">Cell junction</keyword>
<dbReference type="GO" id="GO:0071944">
    <property type="term" value="C:cell periphery"/>
    <property type="evidence" value="ECO:0007669"/>
    <property type="project" value="UniProtKB-ARBA"/>
</dbReference>
<dbReference type="GO" id="GO:0005856">
    <property type="term" value="C:cytoskeleton"/>
    <property type="evidence" value="ECO:0007669"/>
    <property type="project" value="UniProtKB-SubCell"/>
</dbReference>
<dbReference type="InterPro" id="IPR000299">
    <property type="entry name" value="FERM_domain"/>
</dbReference>
<evidence type="ECO:0000259" key="12">
    <source>
        <dbReference type="PROSITE" id="PS50057"/>
    </source>
</evidence>
<dbReference type="Gene3D" id="3.90.190.10">
    <property type="entry name" value="Protein tyrosine phosphatase superfamily"/>
    <property type="match status" value="2"/>
</dbReference>
<dbReference type="FunFam" id="1.20.80.10:FF:000003">
    <property type="entry name" value="Tyrosine-protein phosphatase non-receptor type 4"/>
    <property type="match status" value="1"/>
</dbReference>
<dbReference type="SUPFAM" id="SSF50729">
    <property type="entry name" value="PH domain-like"/>
    <property type="match status" value="1"/>
</dbReference>
<dbReference type="InterPro" id="IPR019749">
    <property type="entry name" value="Band_41_domain"/>
</dbReference>
<protein>
    <recommendedName>
        <fullName evidence="4">protein-tyrosine-phosphatase</fullName>
        <ecNumber evidence="4">3.1.3.48</ecNumber>
    </recommendedName>
</protein>
<dbReference type="PRINTS" id="PR00935">
    <property type="entry name" value="BAND41"/>
</dbReference>
<dbReference type="PANTHER" id="PTHR45706">
    <property type="entry name" value="TYROSINE-PROTEIN PHOSPHATASE"/>
    <property type="match status" value="1"/>
</dbReference>
<dbReference type="PROSITE" id="PS50056">
    <property type="entry name" value="TYR_PHOSPHATASE_2"/>
    <property type="match status" value="1"/>
</dbReference>
<evidence type="ECO:0000256" key="1">
    <source>
        <dbReference type="ARBA" id="ARBA00004245"/>
    </source>
</evidence>
<dbReference type="PROSITE" id="PS00660">
    <property type="entry name" value="FERM_1"/>
    <property type="match status" value="1"/>
</dbReference>
<dbReference type="InterPro" id="IPR035963">
    <property type="entry name" value="FERM_2"/>
</dbReference>
<feature type="domain" description="Tyrosine-protein phosphatase" evidence="10">
    <location>
        <begin position="578"/>
        <end position="761"/>
    </location>
</feature>
<dbReference type="SMART" id="SM00404">
    <property type="entry name" value="PTPc_motif"/>
    <property type="match status" value="1"/>
</dbReference>
<dbReference type="InterPro" id="IPR019747">
    <property type="entry name" value="FERM_CS"/>
</dbReference>
<evidence type="ECO:0000256" key="6">
    <source>
        <dbReference type="ARBA" id="ARBA00022801"/>
    </source>
</evidence>
<dbReference type="Pfam" id="PF08736">
    <property type="entry name" value="FA"/>
    <property type="match status" value="1"/>
</dbReference>
<organism evidence="13 14">
    <name type="scientific">Cotesia congregata</name>
    <name type="common">Parasitoid wasp</name>
    <name type="synonym">Apanteles congregatus</name>
    <dbReference type="NCBI Taxonomy" id="51543"/>
    <lineage>
        <taxon>Eukaryota</taxon>
        <taxon>Metazoa</taxon>
        <taxon>Ecdysozoa</taxon>
        <taxon>Arthropoda</taxon>
        <taxon>Hexapoda</taxon>
        <taxon>Insecta</taxon>
        <taxon>Pterygota</taxon>
        <taxon>Neoptera</taxon>
        <taxon>Endopterygota</taxon>
        <taxon>Hymenoptera</taxon>
        <taxon>Apocrita</taxon>
        <taxon>Ichneumonoidea</taxon>
        <taxon>Braconidae</taxon>
        <taxon>Microgastrinae</taxon>
        <taxon>Cotesia</taxon>
    </lineage>
</organism>
<dbReference type="InterPro" id="IPR029071">
    <property type="entry name" value="Ubiquitin-like_domsf"/>
</dbReference>
<evidence type="ECO:0000256" key="2">
    <source>
        <dbReference type="ARBA" id="ARBA00004282"/>
    </source>
</evidence>
<keyword evidence="9" id="KW-0206">Cytoskeleton</keyword>
<evidence type="ECO:0000256" key="9">
    <source>
        <dbReference type="ARBA" id="ARBA00023212"/>
    </source>
</evidence>
<evidence type="ECO:0000256" key="4">
    <source>
        <dbReference type="ARBA" id="ARBA00013064"/>
    </source>
</evidence>
<dbReference type="Gene3D" id="1.20.80.10">
    <property type="match status" value="1"/>
</dbReference>
<dbReference type="PROSITE" id="PS50055">
    <property type="entry name" value="TYR_PHOSPHATASE_PTP"/>
    <property type="match status" value="1"/>
</dbReference>
<keyword evidence="7" id="KW-0904">Protein phosphatase</keyword>
<comment type="similarity">
    <text evidence="3">Belongs to the protein-tyrosine phosphatase family. Non-receptor class subfamily.</text>
</comment>
<dbReference type="Pfam" id="PF09379">
    <property type="entry name" value="FERM_N"/>
    <property type="match status" value="1"/>
</dbReference>
<dbReference type="InterPro" id="IPR014847">
    <property type="entry name" value="FA"/>
</dbReference>
<proteinExistence type="inferred from homology"/>
<dbReference type="CDD" id="cd14473">
    <property type="entry name" value="FERM_B-lobe"/>
    <property type="match status" value="1"/>
</dbReference>
<dbReference type="InterPro" id="IPR000387">
    <property type="entry name" value="Tyr_Pase_dom"/>
</dbReference>
<dbReference type="CDD" id="cd17100">
    <property type="entry name" value="FERM_F1_PTPN3_like"/>
    <property type="match status" value="1"/>
</dbReference>
<evidence type="ECO:0000259" key="10">
    <source>
        <dbReference type="PROSITE" id="PS50055"/>
    </source>
</evidence>
<dbReference type="EMBL" id="CAJNRD030001119">
    <property type="protein sequence ID" value="CAG5089243.1"/>
    <property type="molecule type" value="Genomic_DNA"/>
</dbReference>
<evidence type="ECO:0000256" key="8">
    <source>
        <dbReference type="ARBA" id="ARBA00022949"/>
    </source>
</evidence>
<dbReference type="GO" id="GO:0016020">
    <property type="term" value="C:membrane"/>
    <property type="evidence" value="ECO:0007669"/>
    <property type="project" value="UniProtKB-ARBA"/>
</dbReference>
<evidence type="ECO:0000313" key="14">
    <source>
        <dbReference type="Proteomes" id="UP000786811"/>
    </source>
</evidence>
<dbReference type="SMART" id="SM00295">
    <property type="entry name" value="B41"/>
    <property type="match status" value="1"/>
</dbReference>
<dbReference type="SMART" id="SM00194">
    <property type="entry name" value="PTPc"/>
    <property type="match status" value="1"/>
</dbReference>
<dbReference type="SUPFAM" id="SSF47031">
    <property type="entry name" value="Second domain of FERM"/>
    <property type="match status" value="1"/>
</dbReference>
<dbReference type="Pfam" id="PF09380">
    <property type="entry name" value="FERM_C"/>
    <property type="match status" value="1"/>
</dbReference>
<keyword evidence="14" id="KW-1185">Reference proteome</keyword>